<protein>
    <recommendedName>
        <fullName evidence="4">Glycosyltransferase RgtA/B/C/D-like domain-containing protein</fullName>
    </recommendedName>
</protein>
<reference evidence="2" key="1">
    <citation type="journal article" date="2019" name="PLoS Negl. Trop. Dis.">
        <title>Revisiting the worldwide diversity of Leptospira species in the environment.</title>
        <authorList>
            <person name="Vincent A.T."/>
            <person name="Schiettekatte O."/>
            <person name="Bourhy P."/>
            <person name="Veyrier F.J."/>
            <person name="Picardeau M."/>
        </authorList>
    </citation>
    <scope>NUCLEOTIDE SEQUENCE [LARGE SCALE GENOMIC DNA]</scope>
    <source>
        <strain evidence="2">201702692</strain>
    </source>
</reference>
<gene>
    <name evidence="2" type="ORF">EHQ49_00020</name>
</gene>
<feature type="transmembrane region" description="Helical" evidence="1">
    <location>
        <begin position="338"/>
        <end position="358"/>
    </location>
</feature>
<feature type="transmembrane region" description="Helical" evidence="1">
    <location>
        <begin position="122"/>
        <end position="145"/>
    </location>
</feature>
<feature type="transmembrane region" description="Helical" evidence="1">
    <location>
        <begin position="285"/>
        <end position="303"/>
    </location>
</feature>
<keyword evidence="3" id="KW-1185">Reference proteome</keyword>
<organism evidence="2 3">
    <name type="scientific">Leptospira perdikensis</name>
    <dbReference type="NCBI Taxonomy" id="2484948"/>
    <lineage>
        <taxon>Bacteria</taxon>
        <taxon>Pseudomonadati</taxon>
        <taxon>Spirochaetota</taxon>
        <taxon>Spirochaetia</taxon>
        <taxon>Leptospirales</taxon>
        <taxon>Leptospiraceae</taxon>
        <taxon>Leptospira</taxon>
    </lineage>
</organism>
<feature type="transmembrane region" description="Helical" evidence="1">
    <location>
        <begin position="152"/>
        <end position="177"/>
    </location>
</feature>
<keyword evidence="1" id="KW-1133">Transmembrane helix</keyword>
<keyword evidence="1" id="KW-0812">Transmembrane</keyword>
<sequence>MKFKSKLTFFVLVAAAVFLYYFILYRAWGESFFYEMERFGDNSPFSKIFNAILSGSFIEVKDVVVFWGYPIICLFFSTVTTVNFDLSLIFVNLISAGLLFSILKNLYNEFVAICFNIYSIDWIQRVLIGGSEPTFLLFVFLSIFLYRRNYNLYLIGFLIGLSYTVRPLGIFLLFAIGLDLLLNRKIKEIFFITLSFCLVFFAYHLYLNLMLGDSFANYNNYQKKDWDSRLPVSFPFFILLKGLVSLDTGLLNKVKLWAYFLVSLVPLIYLLVNHKNNRDLKAYRVELVFGFVYFLFLVSYNTTFWIAAIYPRIFLPIAPIAIFILFRGKKHITNLERFSLWAIGVVMIGVAAISTVGVQNLSLIK</sequence>
<dbReference type="OrthoDB" id="9827277at2"/>
<dbReference type="AlphaFoldDB" id="A0A4R9JK10"/>
<name>A0A4R9JK10_9LEPT</name>
<feature type="transmembrane region" description="Helical" evidence="1">
    <location>
        <begin position="84"/>
        <end position="102"/>
    </location>
</feature>
<comment type="caution">
    <text evidence="2">The sequence shown here is derived from an EMBL/GenBank/DDBJ whole genome shotgun (WGS) entry which is preliminary data.</text>
</comment>
<feature type="transmembrane region" description="Helical" evidence="1">
    <location>
        <begin position="189"/>
        <end position="209"/>
    </location>
</feature>
<dbReference type="RefSeq" id="WP_135575107.1">
    <property type="nucleotide sequence ID" value="NZ_RQGA01000001.1"/>
</dbReference>
<feature type="transmembrane region" description="Helical" evidence="1">
    <location>
        <begin position="7"/>
        <end position="28"/>
    </location>
</feature>
<evidence type="ECO:0000256" key="1">
    <source>
        <dbReference type="SAM" id="Phobius"/>
    </source>
</evidence>
<accession>A0A4R9JK10</accession>
<evidence type="ECO:0000313" key="2">
    <source>
        <dbReference type="EMBL" id="TGL45810.1"/>
    </source>
</evidence>
<evidence type="ECO:0008006" key="4">
    <source>
        <dbReference type="Google" id="ProtNLM"/>
    </source>
</evidence>
<feature type="transmembrane region" description="Helical" evidence="1">
    <location>
        <begin position="230"/>
        <end position="250"/>
    </location>
</feature>
<dbReference type="Proteomes" id="UP000298125">
    <property type="component" value="Unassembled WGS sequence"/>
</dbReference>
<feature type="transmembrane region" description="Helical" evidence="1">
    <location>
        <begin position="309"/>
        <end position="326"/>
    </location>
</feature>
<feature type="transmembrane region" description="Helical" evidence="1">
    <location>
        <begin position="256"/>
        <end position="273"/>
    </location>
</feature>
<keyword evidence="1" id="KW-0472">Membrane</keyword>
<proteinExistence type="predicted"/>
<dbReference type="EMBL" id="RQGA01000001">
    <property type="protein sequence ID" value="TGL45810.1"/>
    <property type="molecule type" value="Genomic_DNA"/>
</dbReference>
<evidence type="ECO:0000313" key="3">
    <source>
        <dbReference type="Proteomes" id="UP000298125"/>
    </source>
</evidence>